<dbReference type="Proteomes" id="UP001152320">
    <property type="component" value="Chromosome 7"/>
</dbReference>
<dbReference type="EMBL" id="JAIZAY010000007">
    <property type="protein sequence ID" value="KAJ8039321.1"/>
    <property type="molecule type" value="Genomic_DNA"/>
</dbReference>
<gene>
    <name evidence="1" type="ORF">HOLleu_16995</name>
</gene>
<accession>A0A9Q1C7L9</accession>
<sequence length="249" mass="28328">MSILLYKLHGRICRRVTYNLLRVKTSLLLEMVGLTLLEILPSIAHTALWTQTLEVVDVREVGGKSPNMVKLGLERGMDRLTQKANVVEVVTDAQTEILAIMKNSGKFDNISHQIDVWHGAKNIIKKMSNVANAKGNEDLQLWIPAIRNHFWFSCRSCSGDTMKLKAICLSLLQHVVNEHEWVLSLDGSVGKCRHEELTQADRNKPWLQKGSKAHQALQGVMRKKRFLNTLKYYKDFRHTGNLNLSTTIC</sequence>
<evidence type="ECO:0000313" key="1">
    <source>
        <dbReference type="EMBL" id="KAJ8039321.1"/>
    </source>
</evidence>
<evidence type="ECO:0000313" key="2">
    <source>
        <dbReference type="Proteomes" id="UP001152320"/>
    </source>
</evidence>
<dbReference type="OrthoDB" id="6155112at2759"/>
<protein>
    <submittedName>
        <fullName evidence="1">Uncharacterized protein</fullName>
    </submittedName>
</protein>
<name>A0A9Q1C7L9_HOLLE</name>
<organism evidence="1 2">
    <name type="scientific">Holothuria leucospilota</name>
    <name type="common">Black long sea cucumber</name>
    <name type="synonym">Mertensiothuria leucospilota</name>
    <dbReference type="NCBI Taxonomy" id="206669"/>
    <lineage>
        <taxon>Eukaryota</taxon>
        <taxon>Metazoa</taxon>
        <taxon>Echinodermata</taxon>
        <taxon>Eleutherozoa</taxon>
        <taxon>Echinozoa</taxon>
        <taxon>Holothuroidea</taxon>
        <taxon>Aspidochirotacea</taxon>
        <taxon>Aspidochirotida</taxon>
        <taxon>Holothuriidae</taxon>
        <taxon>Holothuria</taxon>
    </lineage>
</organism>
<comment type="caution">
    <text evidence="1">The sequence shown here is derived from an EMBL/GenBank/DDBJ whole genome shotgun (WGS) entry which is preliminary data.</text>
</comment>
<proteinExistence type="predicted"/>
<dbReference type="PANTHER" id="PTHR31751">
    <property type="entry name" value="SI:CH211-108C17.2-RELATED-RELATED"/>
    <property type="match status" value="1"/>
</dbReference>
<keyword evidence="2" id="KW-1185">Reference proteome</keyword>
<dbReference type="AlphaFoldDB" id="A0A9Q1C7L9"/>
<dbReference type="PANTHER" id="PTHR31751:SF7">
    <property type="entry name" value="THAP-TYPE DOMAIN-CONTAINING PROTEIN"/>
    <property type="match status" value="1"/>
</dbReference>
<reference evidence="1" key="1">
    <citation type="submission" date="2021-10" db="EMBL/GenBank/DDBJ databases">
        <title>Tropical sea cucumber genome reveals ecological adaptation and Cuvierian tubules defense mechanism.</title>
        <authorList>
            <person name="Chen T."/>
        </authorList>
    </citation>
    <scope>NUCLEOTIDE SEQUENCE</scope>
    <source>
        <strain evidence="1">Nanhai2018</strain>
        <tissue evidence="1">Muscle</tissue>
    </source>
</reference>